<feature type="signal peptide" evidence="1">
    <location>
        <begin position="1"/>
        <end position="19"/>
    </location>
</feature>
<accession>A0A8J5XUM9</accession>
<reference evidence="2" key="1">
    <citation type="submission" date="2021-05" db="EMBL/GenBank/DDBJ databases">
        <title>The genome of the haptophyte Pavlova lutheri (Diacronema luteri, Pavlovales) - a model for lipid biosynthesis in eukaryotic algae.</title>
        <authorList>
            <person name="Hulatt C.J."/>
            <person name="Posewitz M.C."/>
        </authorList>
    </citation>
    <scope>NUCLEOTIDE SEQUENCE</scope>
    <source>
        <strain evidence="2">NIVA-4/92</strain>
    </source>
</reference>
<keyword evidence="1" id="KW-0732">Signal</keyword>
<evidence type="ECO:0000313" key="3">
    <source>
        <dbReference type="Proteomes" id="UP000751190"/>
    </source>
</evidence>
<evidence type="ECO:0000313" key="2">
    <source>
        <dbReference type="EMBL" id="KAG8466849.1"/>
    </source>
</evidence>
<evidence type="ECO:0000256" key="1">
    <source>
        <dbReference type="SAM" id="SignalP"/>
    </source>
</evidence>
<feature type="chain" id="PRO_5035313723" evidence="1">
    <location>
        <begin position="20"/>
        <end position="422"/>
    </location>
</feature>
<proteinExistence type="predicted"/>
<organism evidence="2 3">
    <name type="scientific">Diacronema lutheri</name>
    <name type="common">Unicellular marine alga</name>
    <name type="synonym">Monochrysis lutheri</name>
    <dbReference type="NCBI Taxonomy" id="2081491"/>
    <lineage>
        <taxon>Eukaryota</taxon>
        <taxon>Haptista</taxon>
        <taxon>Haptophyta</taxon>
        <taxon>Pavlovophyceae</taxon>
        <taxon>Pavlovales</taxon>
        <taxon>Pavlovaceae</taxon>
        <taxon>Diacronema</taxon>
    </lineage>
</organism>
<sequence length="422" mass="46154">MAGRRWPTTWFALVALAQGRGPVCDLRDVTRAMPPGSRALRDYVTHVYGTEPDERAARAQDVHFHAQLECCVDILYMKLLPRELARCAWSRVGSVYGSVYHLQNFYIQPRHSLWVYRYAASGCPHLATNKQVALALPPDAIRLHSQSAEWIEVSHTFTGHYAEKSGLFWMYRAVGSGLWYKPGRTLEVRTHEQLMALAGNVSTWDAVHAWLLQQGYNTFVVTHRCEEWGAAWLSEIVDVPGEPHRPPPPTRKATAHTSAALARRFLNGTCVRKFARGFWPARLEPCLCCAWAVQMPTWCAFGDNFTVQYALGTEPEPPETINMLGTPPIIVRGGAPHAARVVPSAAGAAPAPRVGGGAAAAASTALGGNNAVNASTAVARSARRLQLGLSDLVRTPGTKGGGRKGTDTIHFFHMTCAQAGRE</sequence>
<protein>
    <submittedName>
        <fullName evidence="2">Uncharacterized protein</fullName>
    </submittedName>
</protein>
<dbReference type="Proteomes" id="UP000751190">
    <property type="component" value="Unassembled WGS sequence"/>
</dbReference>
<gene>
    <name evidence="2" type="ORF">KFE25_008228</name>
</gene>
<name>A0A8J5XUM9_DIALT</name>
<dbReference type="OrthoDB" id="10513107at2759"/>
<dbReference type="EMBL" id="JAGTXO010000007">
    <property type="protein sequence ID" value="KAG8466849.1"/>
    <property type="molecule type" value="Genomic_DNA"/>
</dbReference>
<keyword evidence="3" id="KW-1185">Reference proteome</keyword>
<comment type="caution">
    <text evidence="2">The sequence shown here is derived from an EMBL/GenBank/DDBJ whole genome shotgun (WGS) entry which is preliminary data.</text>
</comment>
<dbReference type="AlphaFoldDB" id="A0A8J5XUM9"/>